<name>A0AAV1UB00_9STRA</name>
<feature type="region of interest" description="Disordered" evidence="1">
    <location>
        <begin position="1"/>
        <end position="52"/>
    </location>
</feature>
<evidence type="ECO:0000313" key="3">
    <source>
        <dbReference type="EMBL" id="CAK7931367.1"/>
    </source>
</evidence>
<organism evidence="2 4">
    <name type="scientific">Peronospora matthiolae</name>
    <dbReference type="NCBI Taxonomy" id="2874970"/>
    <lineage>
        <taxon>Eukaryota</taxon>
        <taxon>Sar</taxon>
        <taxon>Stramenopiles</taxon>
        <taxon>Oomycota</taxon>
        <taxon>Peronosporomycetes</taxon>
        <taxon>Peronosporales</taxon>
        <taxon>Peronosporaceae</taxon>
        <taxon>Peronospora</taxon>
    </lineage>
</organism>
<reference evidence="2" key="1">
    <citation type="submission" date="2024-01" db="EMBL/GenBank/DDBJ databases">
        <authorList>
            <person name="Webb A."/>
        </authorList>
    </citation>
    <scope>NUCLEOTIDE SEQUENCE</scope>
    <source>
        <strain evidence="2">Pm1</strain>
    </source>
</reference>
<feature type="compositionally biased region" description="Basic and acidic residues" evidence="1">
    <location>
        <begin position="7"/>
        <end position="34"/>
    </location>
</feature>
<dbReference type="AlphaFoldDB" id="A0AAV1UB00"/>
<accession>A0AAV1UB00</accession>
<comment type="caution">
    <text evidence="2">The sequence shown here is derived from an EMBL/GenBank/DDBJ whole genome shotgun (WGS) entry which is preliminary data.</text>
</comment>
<dbReference type="EMBL" id="CAKLBY020000173">
    <property type="protein sequence ID" value="CAK7931361.1"/>
    <property type="molecule type" value="Genomic_DNA"/>
</dbReference>
<evidence type="ECO:0000313" key="4">
    <source>
        <dbReference type="Proteomes" id="UP001162060"/>
    </source>
</evidence>
<sequence length="60" mass="6562">MGQPGHHLNELSEPHVSSQEHHVTSGREQEKRQSLDITCGKTGQGFAESRGTGFFLICLA</sequence>
<proteinExistence type="predicted"/>
<dbReference type="Proteomes" id="UP001162060">
    <property type="component" value="Unassembled WGS sequence"/>
</dbReference>
<evidence type="ECO:0000256" key="1">
    <source>
        <dbReference type="SAM" id="MobiDB-lite"/>
    </source>
</evidence>
<protein>
    <submittedName>
        <fullName evidence="2">Uncharacterized protein</fullName>
    </submittedName>
</protein>
<gene>
    <name evidence="2" type="ORF">PM001_LOCUS16511</name>
    <name evidence="3" type="ORF">PM001_LOCUS16517</name>
</gene>
<evidence type="ECO:0000313" key="2">
    <source>
        <dbReference type="EMBL" id="CAK7931361.1"/>
    </source>
</evidence>
<dbReference type="EMBL" id="CAKLBY020000173">
    <property type="protein sequence ID" value="CAK7931367.1"/>
    <property type="molecule type" value="Genomic_DNA"/>
</dbReference>